<dbReference type="RefSeq" id="WP_008626311.1">
    <property type="nucleotide sequence ID" value="NZ_GL883836.1"/>
</dbReference>
<evidence type="ECO:0000259" key="4">
    <source>
        <dbReference type="Pfam" id="PF22124"/>
    </source>
</evidence>
<accession>F3QSY2</accession>
<dbReference type="InterPro" id="IPR016518">
    <property type="entry name" value="Alpha-L-fucosidase"/>
</dbReference>
<dbReference type="InterPro" id="IPR012341">
    <property type="entry name" value="6hp_glycosidase-like_sf"/>
</dbReference>
<feature type="domain" description="Glycosyl hydrolase family 95 N-terminal" evidence="2">
    <location>
        <begin position="24"/>
        <end position="257"/>
    </location>
</feature>
<protein>
    <submittedName>
        <fullName evidence="5">Uncharacterized protein</fullName>
    </submittedName>
</protein>
<organism evidence="5 6">
    <name type="scientific">Paraprevotella xylaniphila YIT 11841</name>
    <dbReference type="NCBI Taxonomy" id="762982"/>
    <lineage>
        <taxon>Bacteria</taxon>
        <taxon>Pseudomonadati</taxon>
        <taxon>Bacteroidota</taxon>
        <taxon>Bacteroidia</taxon>
        <taxon>Bacteroidales</taxon>
        <taxon>Prevotellaceae</taxon>
        <taxon>Paraprevotella</taxon>
    </lineage>
</organism>
<dbReference type="EMBL" id="AFBR01000034">
    <property type="protein sequence ID" value="EGG54991.1"/>
    <property type="molecule type" value="Genomic_DNA"/>
</dbReference>
<feature type="domain" description="Glycosyl hydrolase family 95 catalytic" evidence="4">
    <location>
        <begin position="281"/>
        <end position="683"/>
    </location>
</feature>
<dbReference type="InterPro" id="IPR054363">
    <property type="entry name" value="GH95_cat"/>
</dbReference>
<dbReference type="GO" id="GO:0005975">
    <property type="term" value="P:carbohydrate metabolic process"/>
    <property type="evidence" value="ECO:0007669"/>
    <property type="project" value="InterPro"/>
</dbReference>
<name>F3QSY2_9BACT</name>
<keyword evidence="1" id="KW-0732">Signal</keyword>
<dbReference type="AlphaFoldDB" id="F3QSY2"/>
<proteinExistence type="predicted"/>
<evidence type="ECO:0000313" key="5">
    <source>
        <dbReference type="EMBL" id="EGG54991.1"/>
    </source>
</evidence>
<dbReference type="STRING" id="762982.HMPREF9442_01297"/>
<dbReference type="OrthoDB" id="9802600at2"/>
<sequence>MKKKLLGALLLLCSSMAWAGDLKLWYGKPAKDWTEALPVGNSKLGAMVYGGTGREELQLNEETFWAGGPYDNNNPNALYVLPVVRNLIFQGKTREAQRLVDANFFTRKDGMSYLTMGSLFLDFPGHDKATDFYRDLDIGNATATTRYKVDGVAYARTVFASFTDSVIVVRLQADKAGALAFTVGYDAPLKHEVSADGDMLSIACEGKDQEGVKAALCAECRVKVVSDGKTTADGKKLEVVGATKATLYLSAATNYVDYHDVSGDAAARADRCLQRAVQIPYKKALEKHVAYYRNLFGRVELDLGETEAAARETPLRIRDFSQGGDPSLAALLFQYGRYLLISSSQPGGQPANLQGIWNRSTNAPWDSKYTININTEMNYWLAEVANLSEMHQPLFSMLEDLSVTGAKTARDMYNCGGWVAHHNTDLWRISGVVDFAAAGMWPSGGAWLAQHLWQHYLFTADKKFLKAYYPVLKGTARFFLDFLTEHPSYKWWVVAPSVSPEHGPVTAGCTMDNQIVFDALYNTLQASEIVGDDAAFRDSLAQMLDRLPPMQVGRHGQLQEWLQDVDDPKDEHRHISHLYGLYPSNQVSPFSHPGLFRAARTTLEQRGDKATGWSIGWKINFWARMLDGNHAYRLISNMLQLLPSDAVAGEYPEGRTYPNMFDAHPPFQIDGNFGAAAGIAEMLLQSHDGAVHLLPALPDVWREGRVKGLRARGGYEVDMEWADGRLSSATVRSTVGGTLRLRSYVPLKGKGLKKASGVCPNSLLAPATIKEPLYSSELKARPSVSVPEVYEYDVQTQPGKTYKFRIGNL</sequence>
<dbReference type="PANTHER" id="PTHR31084:SF0">
    <property type="entry name" value="ALPHA-L-FUCOSIDASE 2"/>
    <property type="match status" value="1"/>
</dbReference>
<comment type="caution">
    <text evidence="5">The sequence shown here is derived from an EMBL/GenBank/DDBJ whole genome shotgun (WGS) entry which is preliminary data.</text>
</comment>
<dbReference type="InterPro" id="IPR027414">
    <property type="entry name" value="GH95_N_dom"/>
</dbReference>
<dbReference type="PIRSF" id="PIRSF007663">
    <property type="entry name" value="UCP007663"/>
    <property type="match status" value="1"/>
</dbReference>
<dbReference type="Proteomes" id="UP000005546">
    <property type="component" value="Unassembled WGS sequence"/>
</dbReference>
<dbReference type="Pfam" id="PF14498">
    <property type="entry name" value="Glyco_hyd_65N_2"/>
    <property type="match status" value="1"/>
</dbReference>
<dbReference type="PANTHER" id="PTHR31084">
    <property type="entry name" value="ALPHA-L-FUCOSIDASE 2"/>
    <property type="match status" value="1"/>
</dbReference>
<evidence type="ECO:0000259" key="3">
    <source>
        <dbReference type="Pfam" id="PF21307"/>
    </source>
</evidence>
<dbReference type="InterPro" id="IPR049053">
    <property type="entry name" value="AFCA-like_C"/>
</dbReference>
<dbReference type="Pfam" id="PF22124">
    <property type="entry name" value="Glyco_hydro_95_cat"/>
    <property type="match status" value="1"/>
</dbReference>
<evidence type="ECO:0000259" key="2">
    <source>
        <dbReference type="Pfam" id="PF14498"/>
    </source>
</evidence>
<evidence type="ECO:0000256" key="1">
    <source>
        <dbReference type="SAM" id="SignalP"/>
    </source>
</evidence>
<dbReference type="SUPFAM" id="SSF48208">
    <property type="entry name" value="Six-hairpin glycosidases"/>
    <property type="match status" value="1"/>
</dbReference>
<dbReference type="GO" id="GO:0004560">
    <property type="term" value="F:alpha-L-fucosidase activity"/>
    <property type="evidence" value="ECO:0007669"/>
    <property type="project" value="InterPro"/>
</dbReference>
<evidence type="ECO:0000313" key="6">
    <source>
        <dbReference type="Proteomes" id="UP000005546"/>
    </source>
</evidence>
<dbReference type="InterPro" id="IPR008928">
    <property type="entry name" value="6-hairpin_glycosidase_sf"/>
</dbReference>
<gene>
    <name evidence="5" type="ORF">HMPREF9442_01297</name>
</gene>
<feature type="chain" id="PRO_5003302232" evidence="1">
    <location>
        <begin position="20"/>
        <end position="809"/>
    </location>
</feature>
<dbReference type="HOGENOM" id="CLU_004617_2_2_10"/>
<dbReference type="Gene3D" id="1.50.10.10">
    <property type="match status" value="1"/>
</dbReference>
<dbReference type="eggNOG" id="COG1554">
    <property type="taxonomic scope" value="Bacteria"/>
</dbReference>
<dbReference type="Pfam" id="PF21307">
    <property type="entry name" value="Glyco_hydro_95_C"/>
    <property type="match status" value="1"/>
</dbReference>
<keyword evidence="6" id="KW-1185">Reference proteome</keyword>
<feature type="domain" description="Alpha fucosidase A-like C-terminal" evidence="3">
    <location>
        <begin position="685"/>
        <end position="747"/>
    </location>
</feature>
<feature type="signal peptide" evidence="1">
    <location>
        <begin position="1"/>
        <end position="19"/>
    </location>
</feature>
<reference evidence="5 6" key="1">
    <citation type="submission" date="2011-02" db="EMBL/GenBank/DDBJ databases">
        <authorList>
            <person name="Weinstock G."/>
            <person name="Sodergren E."/>
            <person name="Clifton S."/>
            <person name="Fulton L."/>
            <person name="Fulton B."/>
            <person name="Courtney L."/>
            <person name="Fronick C."/>
            <person name="Harrison M."/>
            <person name="Strong C."/>
            <person name="Farmer C."/>
            <person name="Delahaunty K."/>
            <person name="Markovic C."/>
            <person name="Hall O."/>
            <person name="Minx P."/>
            <person name="Tomlinson C."/>
            <person name="Mitreva M."/>
            <person name="Hou S."/>
            <person name="Chen J."/>
            <person name="Wollam A."/>
            <person name="Pepin K.H."/>
            <person name="Johnson M."/>
            <person name="Bhonagiri V."/>
            <person name="Zhang X."/>
            <person name="Suruliraj S."/>
            <person name="Warren W."/>
            <person name="Chinwalla A."/>
            <person name="Mardis E.R."/>
            <person name="Wilson R.K."/>
        </authorList>
    </citation>
    <scope>NUCLEOTIDE SEQUENCE [LARGE SCALE GENOMIC DNA]</scope>
    <source>
        <strain evidence="5 6">YIT 11841</strain>
    </source>
</reference>